<evidence type="ECO:0008006" key="4">
    <source>
        <dbReference type="Google" id="ProtNLM"/>
    </source>
</evidence>
<organism evidence="2 3">
    <name type="scientific">Fundicoccus ignavus</name>
    <dbReference type="NCBI Taxonomy" id="2664442"/>
    <lineage>
        <taxon>Bacteria</taxon>
        <taxon>Bacillati</taxon>
        <taxon>Bacillota</taxon>
        <taxon>Bacilli</taxon>
        <taxon>Lactobacillales</taxon>
        <taxon>Aerococcaceae</taxon>
        <taxon>Fundicoccus</taxon>
    </lineage>
</organism>
<feature type="transmembrane region" description="Helical" evidence="1">
    <location>
        <begin position="33"/>
        <end position="53"/>
    </location>
</feature>
<keyword evidence="1" id="KW-0812">Transmembrane</keyword>
<evidence type="ECO:0000313" key="3">
    <source>
        <dbReference type="Proteomes" id="UP000440066"/>
    </source>
</evidence>
<protein>
    <recommendedName>
        <fullName evidence="4">YcxB-like protein domain-containing protein</fullName>
    </recommendedName>
</protein>
<dbReference type="Proteomes" id="UP000440066">
    <property type="component" value="Unassembled WGS sequence"/>
</dbReference>
<keyword evidence="1" id="KW-0472">Membrane</keyword>
<reference evidence="2 3" key="1">
    <citation type="submission" date="2019-11" db="EMBL/GenBank/DDBJ databases">
        <title>Characterisation of Fundicoccus ignavus gen. nov. sp. nov., a novel genus of the family Aerococcaceae from bulk tank milk.</title>
        <authorList>
            <person name="Siebert A."/>
            <person name="Huptas C."/>
            <person name="Wenning M."/>
            <person name="Scherer S."/>
            <person name="Doll E.V."/>
        </authorList>
    </citation>
    <scope>NUCLEOTIDE SEQUENCE [LARGE SCALE GENOMIC DNA]</scope>
    <source>
        <strain evidence="2 3">DSM 109652</strain>
    </source>
</reference>
<comment type="caution">
    <text evidence="2">The sequence shown here is derived from an EMBL/GenBank/DDBJ whole genome shotgun (WGS) entry which is preliminary data.</text>
</comment>
<dbReference type="RefSeq" id="WP_153832316.1">
    <property type="nucleotide sequence ID" value="NZ_WJQT01000007.1"/>
</dbReference>
<evidence type="ECO:0000313" key="2">
    <source>
        <dbReference type="EMBL" id="MRJ47235.1"/>
    </source>
</evidence>
<sequence length="169" mass="19546">MEFVNEYPALNSEEFSEVNYLSLKYIMKKNYKIYNLIVFIVFSLFIHYYIGLWKVTGSFAGVMIVLIWLQPSVTARIALITLKKRHSVMKSPKSLINRVVFGRDIQIYWGEELVAISQLDQAKAFMLTDNFILLVLEGDSVVAFKKNAFLTGTSEEFMKELRKLGIKKV</sequence>
<dbReference type="EMBL" id="WJQT01000007">
    <property type="protein sequence ID" value="MRJ47235.1"/>
    <property type="molecule type" value="Genomic_DNA"/>
</dbReference>
<evidence type="ECO:0000256" key="1">
    <source>
        <dbReference type="SAM" id="Phobius"/>
    </source>
</evidence>
<feature type="transmembrane region" description="Helical" evidence="1">
    <location>
        <begin position="59"/>
        <end position="82"/>
    </location>
</feature>
<accession>A0A844CHQ5</accession>
<dbReference type="AlphaFoldDB" id="A0A844CHQ5"/>
<proteinExistence type="predicted"/>
<keyword evidence="1" id="KW-1133">Transmembrane helix</keyword>
<name>A0A844CHQ5_9LACT</name>
<gene>
    <name evidence="2" type="ORF">GF867_06625</name>
</gene>